<dbReference type="RefSeq" id="WP_237255077.1">
    <property type="nucleotide sequence ID" value="NZ_JAKJXH010000086.1"/>
</dbReference>
<evidence type="ECO:0000313" key="2">
    <source>
        <dbReference type="Proteomes" id="UP001162905"/>
    </source>
</evidence>
<gene>
    <name evidence="1" type="ORF">L4G47_26830</name>
</gene>
<feature type="non-terminal residue" evidence="1">
    <location>
        <position position="1"/>
    </location>
</feature>
<reference evidence="1" key="1">
    <citation type="submission" date="2022-01" db="EMBL/GenBank/DDBJ databases">
        <title>Pseudomonas sp. nov. isolated from Antarctic regolith.</title>
        <authorList>
            <person name="Novakova D."/>
            <person name="Sedlar K."/>
        </authorList>
    </citation>
    <scope>NUCLEOTIDE SEQUENCE</scope>
    <source>
        <strain evidence="1">P2647</strain>
    </source>
</reference>
<dbReference type="EMBL" id="JAKJXH010000086">
    <property type="protein sequence ID" value="MCF7545798.1"/>
    <property type="molecule type" value="Genomic_DNA"/>
</dbReference>
<proteinExistence type="predicted"/>
<keyword evidence="2" id="KW-1185">Reference proteome</keyword>
<organism evidence="1 2">
    <name type="scientific">Pseudomonas petrae</name>
    <dbReference type="NCBI Taxonomy" id="2912190"/>
    <lineage>
        <taxon>Bacteria</taxon>
        <taxon>Pseudomonadati</taxon>
        <taxon>Pseudomonadota</taxon>
        <taxon>Gammaproteobacteria</taxon>
        <taxon>Pseudomonadales</taxon>
        <taxon>Pseudomonadaceae</taxon>
        <taxon>Pseudomonas</taxon>
    </lineage>
</organism>
<accession>A0ABS9IDJ4</accession>
<sequence length="70" mass="7016">VAITGHVAVEAGDGFFSGLTGAFLLFGVVGDGDCTATYAAARYSAGCFARDVKTAITGLDAVTTDNSHTI</sequence>
<comment type="caution">
    <text evidence="1">The sequence shown here is derived from an EMBL/GenBank/DDBJ whole genome shotgun (WGS) entry which is preliminary data.</text>
</comment>
<protein>
    <submittedName>
        <fullName evidence="1">Uncharacterized protein</fullName>
    </submittedName>
</protein>
<name>A0ABS9IDJ4_9PSED</name>
<evidence type="ECO:0000313" key="1">
    <source>
        <dbReference type="EMBL" id="MCF7545798.1"/>
    </source>
</evidence>
<dbReference type="Proteomes" id="UP001162905">
    <property type="component" value="Unassembled WGS sequence"/>
</dbReference>